<proteinExistence type="predicted"/>
<evidence type="ECO:0000313" key="3">
    <source>
        <dbReference type="Proteomes" id="UP000264353"/>
    </source>
</evidence>
<sequence length="256" mass="26946">MTNVWKLPTTASAANPPLFSAGEPPPANPPPDPPDPASPLSLHDYPLLSSSSKTVSSSHSKKKGSLIPQTLPTGAIPKHLLTAPSSIGLLLVPESLKTGSHDSTTSVSRSEAQNSTVQEPLLPVQENLIQNITTINPTSSSPVHTNKASSSLKTTTASHPANKTPSIPTTEKSLPIPLASASNPTPPLTAPPALSLVERLRLAEDKTLKRLAPVTLSESGRPRILIPDSVFAKGAEIHKDFIICYYNGKAPPFNQI</sequence>
<accession>A0A398AKP1</accession>
<feature type="region of interest" description="Disordered" evidence="1">
    <location>
        <begin position="135"/>
        <end position="175"/>
    </location>
</feature>
<dbReference type="AlphaFoldDB" id="A0A398AKP1"/>
<feature type="compositionally biased region" description="Polar residues" evidence="1">
    <location>
        <begin position="1"/>
        <end position="13"/>
    </location>
</feature>
<feature type="compositionally biased region" description="Pro residues" evidence="1">
    <location>
        <begin position="23"/>
        <end position="37"/>
    </location>
</feature>
<feature type="region of interest" description="Disordered" evidence="1">
    <location>
        <begin position="1"/>
        <end position="72"/>
    </location>
</feature>
<dbReference type="EMBL" id="CM010629">
    <property type="protein sequence ID" value="RID75913.1"/>
    <property type="molecule type" value="Genomic_DNA"/>
</dbReference>
<protein>
    <submittedName>
        <fullName evidence="2">Uncharacterized protein</fullName>
    </submittedName>
</protein>
<organism evidence="2 3">
    <name type="scientific">Brassica campestris</name>
    <name type="common">Field mustard</name>
    <dbReference type="NCBI Taxonomy" id="3711"/>
    <lineage>
        <taxon>Eukaryota</taxon>
        <taxon>Viridiplantae</taxon>
        <taxon>Streptophyta</taxon>
        <taxon>Embryophyta</taxon>
        <taxon>Tracheophyta</taxon>
        <taxon>Spermatophyta</taxon>
        <taxon>Magnoliopsida</taxon>
        <taxon>eudicotyledons</taxon>
        <taxon>Gunneridae</taxon>
        <taxon>Pentapetalae</taxon>
        <taxon>rosids</taxon>
        <taxon>malvids</taxon>
        <taxon>Brassicales</taxon>
        <taxon>Brassicaceae</taxon>
        <taxon>Brassiceae</taxon>
        <taxon>Brassica</taxon>
    </lineage>
</organism>
<evidence type="ECO:0000256" key="1">
    <source>
        <dbReference type="SAM" id="MobiDB-lite"/>
    </source>
</evidence>
<feature type="compositionally biased region" description="Polar residues" evidence="1">
    <location>
        <begin position="135"/>
        <end position="144"/>
    </location>
</feature>
<feature type="region of interest" description="Disordered" evidence="1">
    <location>
        <begin position="98"/>
        <end position="117"/>
    </location>
</feature>
<gene>
    <name evidence="2" type="ORF">BRARA_B02927</name>
</gene>
<reference evidence="2 3" key="1">
    <citation type="submission" date="2018-06" db="EMBL/GenBank/DDBJ databases">
        <title>WGS assembly of Brassica rapa FPsc.</title>
        <authorList>
            <person name="Bowman J."/>
            <person name="Kohchi T."/>
            <person name="Yamato K."/>
            <person name="Jenkins J."/>
            <person name="Shu S."/>
            <person name="Ishizaki K."/>
            <person name="Yamaoka S."/>
            <person name="Nishihama R."/>
            <person name="Nakamura Y."/>
            <person name="Berger F."/>
            <person name="Adam C."/>
            <person name="Aki S."/>
            <person name="Althoff F."/>
            <person name="Araki T."/>
            <person name="Arteaga-Vazquez M."/>
            <person name="Balasubrmanian S."/>
            <person name="Bauer D."/>
            <person name="Boehm C."/>
            <person name="Briginshaw L."/>
            <person name="Caballero-Perez J."/>
            <person name="Catarino B."/>
            <person name="Chen F."/>
            <person name="Chiyoda S."/>
            <person name="Chovatia M."/>
            <person name="Davies K."/>
            <person name="Delmans M."/>
            <person name="Demura T."/>
            <person name="Dierschke T."/>
            <person name="Dolan L."/>
            <person name="Dorantes-Acosta A."/>
            <person name="Eklund D."/>
            <person name="Florent S."/>
            <person name="Flores-Sandoval E."/>
            <person name="Fujiyama A."/>
            <person name="Fukuzawa H."/>
            <person name="Galik B."/>
            <person name="Grimanelli D."/>
            <person name="Grimwood J."/>
            <person name="Grossniklaus U."/>
            <person name="Hamada T."/>
            <person name="Haseloff J."/>
            <person name="Hetherington A."/>
            <person name="Higo A."/>
            <person name="Hirakawa Y."/>
            <person name="Hundley H."/>
            <person name="Ikeda Y."/>
            <person name="Inoue K."/>
            <person name="Inoue S."/>
            <person name="Ishida S."/>
            <person name="Jia Q."/>
            <person name="Kakita M."/>
            <person name="Kanazawa T."/>
            <person name="Kawai Y."/>
            <person name="Kawashima T."/>
            <person name="Kennedy M."/>
            <person name="Kinose K."/>
            <person name="Kinoshita T."/>
            <person name="Kohara Y."/>
            <person name="Koide E."/>
            <person name="Komatsu K."/>
            <person name="Kopischke S."/>
            <person name="Kubo M."/>
            <person name="Kyozuka J."/>
            <person name="Lagercrantz U."/>
            <person name="Lin S."/>
            <person name="Lindquist E."/>
            <person name="Lipzen A."/>
            <person name="Lu C."/>
            <person name="Luna E."/>
            <person name="Martienssen R."/>
            <person name="Minamino N."/>
            <person name="Mizutani M."/>
            <person name="Mizutani M."/>
            <person name="Mochizuki N."/>
            <person name="Monte I."/>
            <person name="Mosher R."/>
            <person name="Nagasaki H."/>
            <person name="Nakagami H."/>
            <person name="Naramoto S."/>
            <person name="Nishitani K."/>
            <person name="Ohtani M."/>
            <person name="Okamoto T."/>
            <person name="Okumura M."/>
            <person name="Phillips J."/>
            <person name="Pollak B."/>
            <person name="Reinders A."/>
            <person name="Roevekamp M."/>
            <person name="Sano R."/>
            <person name="Sawa S."/>
            <person name="Schmid M."/>
            <person name="Shirakawa M."/>
            <person name="Solano R."/>
            <person name="Spunde A."/>
            <person name="Suetsugu N."/>
            <person name="Sugano S."/>
            <person name="Sugiyama A."/>
            <person name="Sun R."/>
            <person name="Suzuki Y."/>
            <person name="Takenaka M."/>
            <person name="Takezawa D."/>
            <person name="Tomogane H."/>
            <person name="Tsuzuki M."/>
            <person name="Ueda T."/>
            <person name="Umeda M."/>
            <person name="Ward J."/>
            <person name="Watanabe Y."/>
            <person name="Yazaki K."/>
            <person name="Yokoyama R."/>
            <person name="Yoshitake Y."/>
            <person name="Yotsui I."/>
            <person name="Zachgo S."/>
            <person name="Schmutz J."/>
        </authorList>
    </citation>
    <scope>NUCLEOTIDE SEQUENCE [LARGE SCALE GENOMIC DNA]</scope>
    <source>
        <strain evidence="3">cv. B-3</strain>
    </source>
</reference>
<feature type="compositionally biased region" description="Low complexity" evidence="1">
    <location>
        <begin position="49"/>
        <end position="58"/>
    </location>
</feature>
<dbReference type="Proteomes" id="UP000264353">
    <property type="component" value="Chromosome A2"/>
</dbReference>
<feature type="compositionally biased region" description="Polar residues" evidence="1">
    <location>
        <begin position="159"/>
        <end position="172"/>
    </location>
</feature>
<feature type="compositionally biased region" description="Low complexity" evidence="1">
    <location>
        <begin position="145"/>
        <end position="158"/>
    </location>
</feature>
<name>A0A398AKP1_BRACM</name>
<evidence type="ECO:0000313" key="2">
    <source>
        <dbReference type="EMBL" id="RID75913.1"/>
    </source>
</evidence>